<evidence type="ECO:0000256" key="5">
    <source>
        <dbReference type="SAM" id="MobiDB-lite"/>
    </source>
</evidence>
<dbReference type="InterPro" id="IPR009038">
    <property type="entry name" value="GOLD_dom"/>
</dbReference>
<dbReference type="GO" id="GO:0005829">
    <property type="term" value="C:cytosol"/>
    <property type="evidence" value="ECO:0007669"/>
    <property type="project" value="TreeGrafter"/>
</dbReference>
<dbReference type="EMBL" id="JABAYA010000240">
    <property type="protein sequence ID" value="KAF7721728.1"/>
    <property type="molecule type" value="Genomic_DNA"/>
</dbReference>
<dbReference type="GO" id="GO:0032934">
    <property type="term" value="F:sterol binding"/>
    <property type="evidence" value="ECO:0007669"/>
    <property type="project" value="TreeGrafter"/>
</dbReference>
<dbReference type="PANTHER" id="PTHR10972:SF203">
    <property type="entry name" value="OXYSTEROL-BINDING PROTEIN HOMOLOG 3"/>
    <property type="match status" value="1"/>
</dbReference>
<dbReference type="GO" id="GO:0030011">
    <property type="term" value="P:maintenance of cell polarity"/>
    <property type="evidence" value="ECO:0007669"/>
    <property type="project" value="TreeGrafter"/>
</dbReference>
<name>A0A8H7BKG5_9FUNG</name>
<evidence type="ECO:0000259" key="6">
    <source>
        <dbReference type="PROSITE" id="PS50003"/>
    </source>
</evidence>
<keyword evidence="9" id="KW-1185">Reference proteome</keyword>
<gene>
    <name evidence="8" type="ORF">EC973_004264</name>
</gene>
<dbReference type="SUPFAM" id="SSF101576">
    <property type="entry name" value="Supernatant protein factor (SPF), C-terminal domain"/>
    <property type="match status" value="1"/>
</dbReference>
<dbReference type="PANTHER" id="PTHR10972">
    <property type="entry name" value="OXYSTEROL-BINDING PROTEIN-RELATED"/>
    <property type="match status" value="1"/>
</dbReference>
<evidence type="ECO:0000256" key="3">
    <source>
        <dbReference type="ARBA" id="ARBA00023055"/>
    </source>
</evidence>
<dbReference type="GO" id="GO:0035621">
    <property type="term" value="P:ER to Golgi ceramide transport"/>
    <property type="evidence" value="ECO:0007669"/>
    <property type="project" value="TreeGrafter"/>
</dbReference>
<evidence type="ECO:0000256" key="4">
    <source>
        <dbReference type="ARBA" id="ARBA00023121"/>
    </source>
</evidence>
<comment type="caution">
    <text evidence="8">The sequence shown here is derived from an EMBL/GenBank/DDBJ whole genome shotgun (WGS) entry which is preliminary data.</text>
</comment>
<dbReference type="InterPro" id="IPR041680">
    <property type="entry name" value="PH_8"/>
</dbReference>
<protein>
    <recommendedName>
        <fullName evidence="10">PH domain-containing protein</fullName>
    </recommendedName>
</protein>
<dbReference type="InterPro" id="IPR000648">
    <property type="entry name" value="Oxysterol-bd"/>
</dbReference>
<dbReference type="GO" id="GO:0006887">
    <property type="term" value="P:exocytosis"/>
    <property type="evidence" value="ECO:0007669"/>
    <property type="project" value="TreeGrafter"/>
</dbReference>
<dbReference type="OrthoDB" id="1854502at2759"/>
<feature type="domain" description="PH" evidence="6">
    <location>
        <begin position="230"/>
        <end position="322"/>
    </location>
</feature>
<dbReference type="InterPro" id="IPR011993">
    <property type="entry name" value="PH-like_dom_sf"/>
</dbReference>
<dbReference type="GO" id="GO:0034727">
    <property type="term" value="P:piecemeal microautophagy of the nucleus"/>
    <property type="evidence" value="ECO:0007669"/>
    <property type="project" value="TreeGrafter"/>
</dbReference>
<dbReference type="GO" id="GO:0005886">
    <property type="term" value="C:plasma membrane"/>
    <property type="evidence" value="ECO:0007669"/>
    <property type="project" value="TreeGrafter"/>
</dbReference>
<dbReference type="Proteomes" id="UP000605846">
    <property type="component" value="Unassembled WGS sequence"/>
</dbReference>
<dbReference type="Gene3D" id="2.60.120.680">
    <property type="entry name" value="GOLD domain"/>
    <property type="match status" value="1"/>
</dbReference>
<dbReference type="Gene3D" id="2.40.160.120">
    <property type="match status" value="1"/>
</dbReference>
<accession>A0A8H7BKG5</accession>
<dbReference type="InterPro" id="IPR037239">
    <property type="entry name" value="OSBP_sf"/>
</dbReference>
<dbReference type="SUPFAM" id="SSF50729">
    <property type="entry name" value="PH domain-like"/>
    <property type="match status" value="1"/>
</dbReference>
<dbReference type="InterPro" id="IPR036598">
    <property type="entry name" value="GOLD_dom_sf"/>
</dbReference>
<organism evidence="8 9">
    <name type="scientific">Apophysomyces ossiformis</name>
    <dbReference type="NCBI Taxonomy" id="679940"/>
    <lineage>
        <taxon>Eukaryota</taxon>
        <taxon>Fungi</taxon>
        <taxon>Fungi incertae sedis</taxon>
        <taxon>Mucoromycota</taxon>
        <taxon>Mucoromycotina</taxon>
        <taxon>Mucoromycetes</taxon>
        <taxon>Mucorales</taxon>
        <taxon>Mucorineae</taxon>
        <taxon>Mucoraceae</taxon>
        <taxon>Apophysomyces</taxon>
    </lineage>
</organism>
<dbReference type="PROSITE" id="PS50866">
    <property type="entry name" value="GOLD"/>
    <property type="match status" value="1"/>
</dbReference>
<dbReference type="AlphaFoldDB" id="A0A8H7BKG5"/>
<sequence length="962" mass="108585">MPEIRIQPRDVYEHYVYVKRPGTMLQWIFSTKKKNISFGLFFRAGPPMAATPTLSSLSPLASDDTVCLASPGASKLLQQRKASLPLISTQRKSISFDNGEDEEHPFMSAQISPISVNFPENAVDGLDTRRSSMFIPSTLTSHIGPNETNNTRRRKSMASMNLIDKDFLEIIPIGHVNSGSQPVVGSYTAENPGNYVLIFDNTFSRNTSKTLTFSVSTDEDQTEEDGKKEPCDMSGWLLKKRRKRMQGWARRWFELLPSGILTYSVSPNEIKRGSIQIMLSTIAVYPKQRTIHVDSGTTIYHLKALTSESFEEWIDCFRKRRAISSNIHPDTGILVDGSWLLADSAVATPSCLSADDYDIQRTIMAQGLDKLSEEISILNDSLQELKVALGVKTCEGHTGLPGLITPTTSPSKKRFPFKRGSSNLSSPIPNNNGRAVDHLQTDQILQQHMACEKLTISVKRLYEARDQICKSFESQKRHLLNNPSSTSDSHLKSSDSNPGSHRSPSFYSYRTSVQSDTFYDAEDFVLSGDEEDDEDAMITHDFPESDDEYEQPSIALVEKPMPRSASTVTTCQQVSRRSILPHPVAGHSVSPLSILRKHIGKDLSTIAMPISLNEPLNLLQRLCEELEYSELLDKASTLDTSMDRLMYVAVFAVSGYASSQYRIGRKLFNPLMSETYECIRPDKGFRFISEKVSHSPNIMACHADSKSFQFKQTSQGKTKFWGKSMELISEGVVRITLSGHSDDFTYNKPSSWIRNMIAGSKYLEHVGEMRVTNHATGEYAVATFKESTGGGFFGGISTERNSVVIHFYSKDGVKAREIIGKWSDSLSEVTGKDQYVVLWRAVPPEIEDHQKYYGFTKFCMELNEITELELNKLPPTDTRYRPDQRMFENGEVDAADEEKLRIEQLQRERRRKFEAEGKPWTPLWFELRSDTTVPSGVSWQYKGGYWEARSSGQWPDKMLQLW</sequence>
<evidence type="ECO:0000313" key="8">
    <source>
        <dbReference type="EMBL" id="KAF7721728.1"/>
    </source>
</evidence>
<dbReference type="Pfam" id="PF15409">
    <property type="entry name" value="PH_8"/>
    <property type="match status" value="1"/>
</dbReference>
<feature type="region of interest" description="Disordered" evidence="5">
    <location>
        <begin position="402"/>
        <end position="435"/>
    </location>
</feature>
<dbReference type="CDD" id="cd13289">
    <property type="entry name" value="PH_Osh3p_yeast"/>
    <property type="match status" value="1"/>
</dbReference>
<keyword evidence="2" id="KW-0813">Transport</keyword>
<feature type="domain" description="GOLD" evidence="7">
    <location>
        <begin position="186"/>
        <end position="217"/>
    </location>
</feature>
<dbReference type="Gene3D" id="2.30.29.30">
    <property type="entry name" value="Pleckstrin-homology domain (PH domain)/Phosphotyrosine-binding domain (PTB)"/>
    <property type="match status" value="1"/>
</dbReference>
<dbReference type="SUPFAM" id="SSF144000">
    <property type="entry name" value="Oxysterol-binding protein-like"/>
    <property type="match status" value="1"/>
</dbReference>
<dbReference type="GO" id="GO:0097038">
    <property type="term" value="C:perinuclear endoplasmic reticulum"/>
    <property type="evidence" value="ECO:0007669"/>
    <property type="project" value="TreeGrafter"/>
</dbReference>
<comment type="similarity">
    <text evidence="1">Belongs to the OSBP family.</text>
</comment>
<dbReference type="SMART" id="SM00233">
    <property type="entry name" value="PH"/>
    <property type="match status" value="1"/>
</dbReference>
<dbReference type="PROSITE" id="PS50003">
    <property type="entry name" value="PH_DOMAIN"/>
    <property type="match status" value="1"/>
</dbReference>
<dbReference type="GO" id="GO:0032541">
    <property type="term" value="C:cortical endoplasmic reticulum"/>
    <property type="evidence" value="ECO:0007669"/>
    <property type="project" value="TreeGrafter"/>
</dbReference>
<dbReference type="InterPro" id="IPR001849">
    <property type="entry name" value="PH_domain"/>
</dbReference>
<evidence type="ECO:0008006" key="10">
    <source>
        <dbReference type="Google" id="ProtNLM"/>
    </source>
</evidence>
<evidence type="ECO:0000256" key="1">
    <source>
        <dbReference type="ARBA" id="ARBA00008842"/>
    </source>
</evidence>
<evidence type="ECO:0000256" key="2">
    <source>
        <dbReference type="ARBA" id="ARBA00022448"/>
    </source>
</evidence>
<dbReference type="Pfam" id="PF01237">
    <property type="entry name" value="Oxysterol_BP"/>
    <property type="match status" value="1"/>
</dbReference>
<feature type="compositionally biased region" description="Polar residues" evidence="5">
    <location>
        <begin position="497"/>
        <end position="507"/>
    </location>
</feature>
<proteinExistence type="inferred from homology"/>
<dbReference type="FunFam" id="2.40.160.120:FF:000001">
    <property type="entry name" value="Oxysterol-binding protein"/>
    <property type="match status" value="1"/>
</dbReference>
<evidence type="ECO:0000259" key="7">
    <source>
        <dbReference type="PROSITE" id="PS50866"/>
    </source>
</evidence>
<keyword evidence="3" id="KW-0445">Lipid transport</keyword>
<dbReference type="Gene3D" id="3.30.70.3490">
    <property type="match status" value="1"/>
</dbReference>
<feature type="region of interest" description="Disordered" evidence="5">
    <location>
        <begin position="479"/>
        <end position="507"/>
    </location>
</feature>
<keyword evidence="4" id="KW-0446">Lipid-binding</keyword>
<reference evidence="8" key="1">
    <citation type="submission" date="2020-01" db="EMBL/GenBank/DDBJ databases">
        <title>Genome Sequencing of Three Apophysomyces-Like Fungal Strains Confirms a Novel Fungal Genus in the Mucoromycota with divergent Burkholderia-like Endosymbiotic Bacteria.</title>
        <authorList>
            <person name="Stajich J.E."/>
            <person name="Macias A.M."/>
            <person name="Carter-House D."/>
            <person name="Lovett B."/>
            <person name="Kasson L.R."/>
            <person name="Berry K."/>
            <person name="Grigoriev I."/>
            <person name="Chang Y."/>
            <person name="Spatafora J."/>
            <person name="Kasson M.T."/>
        </authorList>
    </citation>
    <scope>NUCLEOTIDE SEQUENCE</scope>
    <source>
        <strain evidence="8">NRRL A-21654</strain>
    </source>
</reference>
<feature type="compositionally biased region" description="Low complexity" evidence="5">
    <location>
        <begin position="421"/>
        <end position="432"/>
    </location>
</feature>
<evidence type="ECO:0000313" key="9">
    <source>
        <dbReference type="Proteomes" id="UP000605846"/>
    </source>
</evidence>
<dbReference type="GO" id="GO:0006897">
    <property type="term" value="P:endocytosis"/>
    <property type="evidence" value="ECO:0007669"/>
    <property type="project" value="TreeGrafter"/>
</dbReference>
<dbReference type="GO" id="GO:0120009">
    <property type="term" value="P:intermembrane lipid transfer"/>
    <property type="evidence" value="ECO:0007669"/>
    <property type="project" value="UniProtKB-ARBA"/>
</dbReference>